<keyword evidence="4 6" id="KW-1133">Transmembrane helix</keyword>
<feature type="transmembrane region" description="Helical" evidence="6">
    <location>
        <begin position="162"/>
        <end position="181"/>
    </location>
</feature>
<evidence type="ECO:0000256" key="2">
    <source>
        <dbReference type="ARBA" id="ARBA00022475"/>
    </source>
</evidence>
<evidence type="ECO:0000256" key="6">
    <source>
        <dbReference type="SAM" id="Phobius"/>
    </source>
</evidence>
<feature type="transmembrane region" description="Helical" evidence="6">
    <location>
        <begin position="239"/>
        <end position="260"/>
    </location>
</feature>
<organism evidence="7 8">
    <name type="scientific">'Catharanthus roseus' aster yellows phytoplasma</name>
    <dbReference type="NCBI Taxonomy" id="1193712"/>
    <lineage>
        <taxon>Bacteria</taxon>
        <taxon>Bacillati</taxon>
        <taxon>Mycoplasmatota</taxon>
        <taxon>Mollicutes</taxon>
        <taxon>Acholeplasmatales</taxon>
        <taxon>Acholeplasmataceae</taxon>
        <taxon>Candidatus Phytoplasma</taxon>
        <taxon>16SrI (Aster yellows group)</taxon>
    </lineage>
</organism>
<dbReference type="InterPro" id="IPR051461">
    <property type="entry name" value="UPF0750_membrane"/>
</dbReference>
<dbReference type="EMBL" id="CP035949">
    <property type="protein sequence ID" value="QBF23971.1"/>
    <property type="molecule type" value="Genomic_DNA"/>
</dbReference>
<keyword evidence="5 6" id="KW-0472">Membrane</keyword>
<sequence length="272" mass="30855">MKNGMENIEKFPPIKKKIQYVQEFKKILILSLSLIVYVLVSVWAFDCTRDGGYKTDLFPTGVIGLGNVIGKLLHKAGKIETNNIIVIAGTFYFVVNVFLLFFISRRYLGKYFTITTAFATVLLFVSVFFIENQVKQGFLYHTERFFGIFKTESDFLSDLTRVFFAGILIGIFNGIPLRIGASTGGLDIVAKYLSIYKKKDISFVVEMFGYTLMIFGAVGVFIIEYFYKETGLKELTTQISLSLFYTVLRIKLSALFMGLITSVPQKETKLNC</sequence>
<dbReference type="GO" id="GO:0005886">
    <property type="term" value="C:plasma membrane"/>
    <property type="evidence" value="ECO:0007669"/>
    <property type="project" value="UniProtKB-SubCell"/>
</dbReference>
<dbReference type="Pfam" id="PF02588">
    <property type="entry name" value="YitT_membrane"/>
    <property type="match status" value="1"/>
</dbReference>
<proteinExistence type="predicted"/>
<dbReference type="Proteomes" id="UP000289726">
    <property type="component" value="Chromosome"/>
</dbReference>
<dbReference type="RefSeq" id="WP_130427806.1">
    <property type="nucleotide sequence ID" value="NZ_CP035949.1"/>
</dbReference>
<evidence type="ECO:0000256" key="3">
    <source>
        <dbReference type="ARBA" id="ARBA00022692"/>
    </source>
</evidence>
<dbReference type="AlphaFoldDB" id="A0A4P6MEA7"/>
<keyword evidence="8" id="KW-1185">Reference proteome</keyword>
<gene>
    <name evidence="7" type="ORF">EXT02_02130</name>
</gene>
<evidence type="ECO:0000313" key="8">
    <source>
        <dbReference type="Proteomes" id="UP000289726"/>
    </source>
</evidence>
<feature type="transmembrane region" description="Helical" evidence="6">
    <location>
        <begin position="111"/>
        <end position="130"/>
    </location>
</feature>
<evidence type="ECO:0000256" key="4">
    <source>
        <dbReference type="ARBA" id="ARBA00022989"/>
    </source>
</evidence>
<protein>
    <recommendedName>
        <fullName evidence="9">YitT family protein</fullName>
    </recommendedName>
</protein>
<feature type="transmembrane region" description="Helical" evidence="6">
    <location>
        <begin position="84"/>
        <end position="104"/>
    </location>
</feature>
<reference evidence="7 8" key="1">
    <citation type="submission" date="2019-02" db="EMBL/GenBank/DDBJ databases">
        <title>Draft Genome Sequence of Maize Bushy Stunt-like Phytoplasma group 16SrI-B (Aster yellows) in South Africa.</title>
        <authorList>
            <person name="Coetzee B."/>
            <person name="Douglas-Smit N."/>
            <person name="Maree H.J."/>
            <person name="Burger J.T."/>
            <person name="Kruger K."/>
            <person name="Pietersen G."/>
        </authorList>
    </citation>
    <scope>NUCLEOTIDE SEQUENCE [LARGE SCALE GENOMIC DNA]</scope>
    <source>
        <strain evidence="7 8">De Villa</strain>
    </source>
</reference>
<evidence type="ECO:0000256" key="1">
    <source>
        <dbReference type="ARBA" id="ARBA00004651"/>
    </source>
</evidence>
<dbReference type="InterPro" id="IPR003740">
    <property type="entry name" value="YitT"/>
</dbReference>
<feature type="transmembrane region" description="Helical" evidence="6">
    <location>
        <begin position="201"/>
        <end position="227"/>
    </location>
</feature>
<name>A0A4P6MEA7_9MOLU</name>
<keyword evidence="3 6" id="KW-0812">Transmembrane</keyword>
<evidence type="ECO:0008006" key="9">
    <source>
        <dbReference type="Google" id="ProtNLM"/>
    </source>
</evidence>
<accession>A0A4P6MEA7</accession>
<dbReference type="PANTHER" id="PTHR33545:SF5">
    <property type="entry name" value="UPF0750 MEMBRANE PROTEIN YITT"/>
    <property type="match status" value="1"/>
</dbReference>
<keyword evidence="2" id="KW-1003">Cell membrane</keyword>
<evidence type="ECO:0000256" key="5">
    <source>
        <dbReference type="ARBA" id="ARBA00023136"/>
    </source>
</evidence>
<comment type="subcellular location">
    <subcellularLocation>
        <location evidence="1">Cell membrane</location>
        <topology evidence="1">Multi-pass membrane protein</topology>
    </subcellularLocation>
</comment>
<dbReference type="PANTHER" id="PTHR33545">
    <property type="entry name" value="UPF0750 MEMBRANE PROTEIN YITT-RELATED"/>
    <property type="match status" value="1"/>
</dbReference>
<feature type="transmembrane region" description="Helical" evidence="6">
    <location>
        <begin position="27"/>
        <end position="45"/>
    </location>
</feature>
<evidence type="ECO:0000313" key="7">
    <source>
        <dbReference type="EMBL" id="QBF23971.1"/>
    </source>
</evidence>